<dbReference type="AlphaFoldDB" id="A0A0B6Y5W3"/>
<gene>
    <name evidence="1" type="primary">ORF13424</name>
</gene>
<evidence type="ECO:0000313" key="1">
    <source>
        <dbReference type="EMBL" id="CEK51443.1"/>
    </source>
</evidence>
<proteinExistence type="predicted"/>
<reference evidence="1" key="1">
    <citation type="submission" date="2014-12" db="EMBL/GenBank/DDBJ databases">
        <title>Insight into the proteome of Arion vulgaris.</title>
        <authorList>
            <person name="Aradska J."/>
            <person name="Bulat T."/>
            <person name="Smidak R."/>
            <person name="Sarate P."/>
            <person name="Gangsoo J."/>
            <person name="Sialana F."/>
            <person name="Bilban M."/>
            <person name="Lubec G."/>
        </authorList>
    </citation>
    <scope>NUCLEOTIDE SEQUENCE</scope>
    <source>
        <tissue evidence="1">Skin</tissue>
    </source>
</reference>
<accession>A0A0B6Y5W3</accession>
<name>A0A0B6Y5W3_9EUPU</name>
<protein>
    <submittedName>
        <fullName evidence="1">Uncharacterized protein</fullName>
    </submittedName>
</protein>
<organism evidence="1">
    <name type="scientific">Arion vulgaris</name>
    <dbReference type="NCBI Taxonomy" id="1028688"/>
    <lineage>
        <taxon>Eukaryota</taxon>
        <taxon>Metazoa</taxon>
        <taxon>Spiralia</taxon>
        <taxon>Lophotrochozoa</taxon>
        <taxon>Mollusca</taxon>
        <taxon>Gastropoda</taxon>
        <taxon>Heterobranchia</taxon>
        <taxon>Euthyneura</taxon>
        <taxon>Panpulmonata</taxon>
        <taxon>Eupulmonata</taxon>
        <taxon>Stylommatophora</taxon>
        <taxon>Helicina</taxon>
        <taxon>Arionoidea</taxon>
        <taxon>Arionidae</taxon>
        <taxon>Arion</taxon>
    </lineage>
</organism>
<dbReference type="EMBL" id="HACG01004578">
    <property type="protein sequence ID" value="CEK51443.1"/>
    <property type="molecule type" value="Transcribed_RNA"/>
</dbReference>
<feature type="non-terminal residue" evidence="1">
    <location>
        <position position="162"/>
    </location>
</feature>
<feature type="non-terminal residue" evidence="1">
    <location>
        <position position="1"/>
    </location>
</feature>
<sequence length="162" mass="18555">DNPFAEPSVSFRCQGTESCEYSPLSTDMISTRIYDSKPINFSIQAEDQYKCLEKNTEPNVIQHENSCESFKFKKSTLYETDVYKTSKKNKSQTKTTMYRKSCYSPDVIKVLMDQVGEERIKGMKQQIMTTIAKTFGPDEYEATAKLLTSYTHSGRQQEDSTA</sequence>